<comment type="PTM">
    <text evidence="15">Highly phosphorylated.</text>
</comment>
<dbReference type="GO" id="GO:0043657">
    <property type="term" value="C:host cell"/>
    <property type="evidence" value="ECO:0007669"/>
    <property type="project" value="GOC"/>
</dbReference>
<keyword evidence="14 15" id="KW-1160">Virus entry into host cell</keyword>
<dbReference type="EMBL" id="MH777234">
    <property type="protein sequence ID" value="AYA93889.1"/>
    <property type="molecule type" value="Genomic_DNA"/>
</dbReference>
<keyword evidence="10" id="KW-1039">Host endosome</keyword>
<evidence type="ECO:0000256" key="11">
    <source>
        <dbReference type="ARBA" id="ARBA00023120"/>
    </source>
</evidence>
<comment type="subcellular location">
    <subcellularLocation>
        <location evidence="15">Virion</location>
    </subcellularLocation>
    <subcellularLocation>
        <location evidence="15">Host nucleus</location>
    </subcellularLocation>
</comment>
<organism evidence="16">
    <name type="scientific">Human papillomavirus</name>
    <dbReference type="NCBI Taxonomy" id="10566"/>
    <lineage>
        <taxon>Viruses</taxon>
        <taxon>Monodnaviria</taxon>
        <taxon>Shotokuvirae</taxon>
        <taxon>Cossaviricota</taxon>
        <taxon>Papovaviricetes</taxon>
        <taxon>Zurhausenvirales</taxon>
        <taxon>Papillomaviridae</taxon>
    </lineage>
</organism>
<evidence type="ECO:0000256" key="10">
    <source>
        <dbReference type="ARBA" id="ARBA00023046"/>
    </source>
</evidence>
<keyword evidence="1 15" id="KW-1163">Viral penetration into host nucleus</keyword>
<keyword evidence="4 15" id="KW-1048">Host nucleus</keyword>
<evidence type="ECO:0000256" key="7">
    <source>
        <dbReference type="ARBA" id="ARBA00022844"/>
    </source>
</evidence>
<dbReference type="HAMAP" id="MF_04003">
    <property type="entry name" value="PPV_L2"/>
    <property type="match status" value="1"/>
</dbReference>
<dbReference type="InterPro" id="IPR000784">
    <property type="entry name" value="Late_L2"/>
</dbReference>
<evidence type="ECO:0000256" key="9">
    <source>
        <dbReference type="ARBA" id="ARBA00022952"/>
    </source>
</evidence>
<keyword evidence="8 15" id="KW-0426">Late protein</keyword>
<evidence type="ECO:0000256" key="8">
    <source>
        <dbReference type="ARBA" id="ARBA00022921"/>
    </source>
</evidence>
<dbReference type="GO" id="GO:0046718">
    <property type="term" value="P:symbiont entry into host cell"/>
    <property type="evidence" value="ECO:0007669"/>
    <property type="project" value="UniProtKB-KW"/>
</dbReference>
<dbReference type="GO" id="GO:0019028">
    <property type="term" value="C:viral capsid"/>
    <property type="evidence" value="ECO:0007669"/>
    <property type="project" value="UniProtKB-UniRule"/>
</dbReference>
<evidence type="ECO:0000256" key="6">
    <source>
        <dbReference type="ARBA" id="ARBA00022812"/>
    </source>
</evidence>
<proteinExistence type="inferred from homology"/>
<reference evidence="16" key="1">
    <citation type="journal article" date="2018" name="Nat. Med.">
        <title>Expanded skin virome in DOCK8-deficient patients.</title>
        <authorList>
            <consortium name="NISC Comparative Sequencing Program"/>
            <person name="Tirosh O."/>
            <person name="Conlan S."/>
            <person name="Deming C."/>
            <person name="Lee-Lin S.Q."/>
            <person name="Huang X."/>
            <person name="Su H.C."/>
            <person name="Freeman A.F."/>
            <person name="Segre J.A."/>
            <person name="Kong H.H."/>
        </authorList>
    </citation>
    <scope>NUCLEOTIDE SEQUENCE</scope>
    <source>
        <strain evidence="16">HPV-mSK_091</strain>
    </source>
</reference>
<feature type="disulfide bond" evidence="15">
    <location>
        <begin position="19"/>
        <end position="25"/>
    </location>
</feature>
<name>A0A385PIR6_9PAPI</name>
<evidence type="ECO:0000256" key="15">
    <source>
        <dbReference type="HAMAP-Rule" id="MF_04003"/>
    </source>
</evidence>
<dbReference type="GO" id="GO:0075732">
    <property type="term" value="P:viral penetration into host nucleus"/>
    <property type="evidence" value="ECO:0007669"/>
    <property type="project" value="UniProtKB-KW"/>
</dbReference>
<evidence type="ECO:0000256" key="14">
    <source>
        <dbReference type="ARBA" id="ARBA00023296"/>
    </source>
</evidence>
<comment type="subunit">
    <text evidence="15">Interacts with major capsid protein L1. Interacts with E2; this interaction inhibits E2 transcriptional activity but not the DNA replication function E2. Interacts with host HSPA8; this interaction is required for L2 nuclear translocation. Interacts with host importins KPNB2 and KPNB3. Forms a complex with importin alpha2-beta1 heterodimers via interaction with the importin alpha2 adapter. Interacts with host DYNLT1; this interaction is essential for virus intracellular transport during entry. Interacts (via C-terminus) with host retromer subunits VPS35 AND VPS29.</text>
</comment>
<gene>
    <name evidence="15" type="primary">L2</name>
</gene>
<keyword evidence="12 15" id="KW-0238">DNA-binding</keyword>
<comment type="similarity">
    <text evidence="15">Belongs to the papillomaviridae L2 protein family.</text>
</comment>
<keyword evidence="3 15" id="KW-0167">Capsid protein</keyword>
<evidence type="ECO:0000256" key="3">
    <source>
        <dbReference type="ARBA" id="ARBA00022561"/>
    </source>
</evidence>
<comment type="caution">
    <text evidence="15">Lacks conserved residue(s) required for the propagation of feature annotation.</text>
</comment>
<evidence type="ECO:0000256" key="2">
    <source>
        <dbReference type="ARBA" id="ARBA00022553"/>
    </source>
</evidence>
<evidence type="ECO:0000256" key="12">
    <source>
        <dbReference type="ARBA" id="ARBA00023125"/>
    </source>
</evidence>
<dbReference type="GO" id="GO:0005198">
    <property type="term" value="F:structural molecule activity"/>
    <property type="evidence" value="ECO:0007669"/>
    <property type="project" value="UniProtKB-UniRule"/>
</dbReference>
<sequence>MSRPRRLKRASDVDLYKSCALGGDCFPDVQNKVEGKTWADTLLKVFGSLIYLGNLGIGTGRGSGGQFGYRPFGGSRPSTSTTPLRPALPTDTVITGEVLPVTPVDSAIVPLTDGLPDTAIIDIPGAGPGLTTDSVTVTTTIDPLSEVTGVGEHPAVLYTTDNVAQIDVQLQPPPPKRILLDAAVQNTETNLFTHASHVDSDYNVFVDAQLNGEHVGHTEEIELHNISLREEFEIDEGPVKSTPLSSRVISRTRDLYHRFVEQVPTVKPYVQSRPSVTYEFENPAFEAEIADVFNREVEQVGEIANTKQLQDVTRLGDTKFSESPKGTIRVSRLGQRAGMITRSGLEIGKRVHFYYDVSPIPSTAIELRTFGEYSHEASIVDELTNTSFINPFEQPISGSLEFSEEALLDTVEEDFGNTHVVLTTTDAVGDSYDVPTLPPGIPIKVFVNDYARDLNVLYPVNTDSSMIYPSQSIIPIQPSIDIDIYSSTYDLHPSLIRRKRKYWSSV</sequence>
<evidence type="ECO:0000256" key="5">
    <source>
        <dbReference type="ARBA" id="ARBA00022581"/>
    </source>
</evidence>
<dbReference type="GO" id="GO:0042025">
    <property type="term" value="C:host cell nucleus"/>
    <property type="evidence" value="ECO:0007669"/>
    <property type="project" value="UniProtKB-SubCell"/>
</dbReference>
<dbReference type="GO" id="GO:0075521">
    <property type="term" value="P:microtubule-dependent intracellular transport of viral material towards nucleus"/>
    <property type="evidence" value="ECO:0007669"/>
    <property type="project" value="UniProtKB-UniRule"/>
</dbReference>
<keyword evidence="11 15" id="KW-1176">Cytoplasmic inwards viral transport</keyword>
<evidence type="ECO:0000256" key="1">
    <source>
        <dbReference type="ARBA" id="ARBA00022524"/>
    </source>
</evidence>
<keyword evidence="6" id="KW-1040">Host Golgi apparatus</keyword>
<dbReference type="Pfam" id="PF00513">
    <property type="entry name" value="Late_protein_L2"/>
    <property type="match status" value="1"/>
</dbReference>
<evidence type="ECO:0000256" key="4">
    <source>
        <dbReference type="ARBA" id="ARBA00022562"/>
    </source>
</evidence>
<evidence type="ECO:0000313" key="16">
    <source>
        <dbReference type="EMBL" id="AYA93889.1"/>
    </source>
</evidence>
<keyword evidence="2 15" id="KW-0597">Phosphoprotein</keyword>
<comment type="function">
    <text evidence="15">Minor protein of the capsid that localizes along the inner surface of the virion, within the central cavities beneath the L1 pentamers. Plays a role in capsid stabilization through interaction with the major capsid protein L1. Once the virion enters the host cell, L2 escorts the genomic DNA into the nucleus by promoting escape from the endosomal compartments and traffic through the host Golgi network. Mechanistically, the C-terminus of L2 possesses a cell-penetrating peptide that protudes from the host endosome, interacts with host cytoplasmic retromer cargo and thereby mediates the capsid delivery to the host trans-Golgi network. Plays a role through its interaction with host dynein in the intracellular microtubule-dependent transport of viral capsid toward the nucleus. Mediates the viral genome import into the nucleus through binding to host importins. Once within the nucleus, L2 localizes viral genomes to host PML bodies in order to activate early gene expression for establishment of infection. Later on, promotes late gene expression by interacting with the viral E2 protein and by inhibiting its transcriptional activation functions. During virion assembly, encapsidates the genome by direct interaction with the viral DNA.</text>
</comment>
<evidence type="ECO:0000256" key="13">
    <source>
        <dbReference type="ARBA" id="ARBA00023157"/>
    </source>
</evidence>
<accession>A0A385PIR6</accession>
<protein>
    <recommendedName>
        <fullName evidence="15">Minor capsid protein L2</fullName>
    </recommendedName>
</protein>
<dbReference type="GO" id="GO:0003677">
    <property type="term" value="F:DNA binding"/>
    <property type="evidence" value="ECO:0007669"/>
    <property type="project" value="UniProtKB-UniRule"/>
</dbReference>
<keyword evidence="13 15" id="KW-1015">Disulfide bond</keyword>
<keyword evidence="5 15" id="KW-0945">Host-virus interaction</keyword>
<keyword evidence="7 15" id="KW-0946">Virion</keyword>
<keyword evidence="9 15" id="KW-1177">Microtubular inwards viral transport</keyword>